<evidence type="ECO:0000256" key="2">
    <source>
        <dbReference type="ARBA" id="ARBA00009477"/>
    </source>
</evidence>
<evidence type="ECO:0000256" key="4">
    <source>
        <dbReference type="ARBA" id="ARBA00022989"/>
    </source>
</evidence>
<dbReference type="STRING" id="314608.KT99_02677"/>
<feature type="transmembrane region" description="Helical" evidence="6">
    <location>
        <begin position="5"/>
        <end position="22"/>
    </location>
</feature>
<evidence type="ECO:0000313" key="8">
    <source>
        <dbReference type="EMBL" id="EDQ02382.1"/>
    </source>
</evidence>
<dbReference type="PANTHER" id="PTHR30386:SF26">
    <property type="entry name" value="TRANSPORT PROTEIN COMB"/>
    <property type="match status" value="1"/>
</dbReference>
<organism evidence="8 9">
    <name type="scientific">Shewanella benthica KT99</name>
    <dbReference type="NCBI Taxonomy" id="314608"/>
    <lineage>
        <taxon>Bacteria</taxon>
        <taxon>Pseudomonadati</taxon>
        <taxon>Pseudomonadota</taxon>
        <taxon>Gammaproteobacteria</taxon>
        <taxon>Alteromonadales</taxon>
        <taxon>Shewanellaceae</taxon>
        <taxon>Shewanella</taxon>
    </lineage>
</organism>
<dbReference type="RefSeq" id="WP_005496368.1">
    <property type="nucleotide sequence ID" value="NZ_ABIC01000003.1"/>
</dbReference>
<dbReference type="Gene3D" id="2.40.50.100">
    <property type="match status" value="1"/>
</dbReference>
<gene>
    <name evidence="8" type="ORF">KT99_02677</name>
</gene>
<proteinExistence type="inferred from homology"/>
<reference evidence="8 9" key="1">
    <citation type="submission" date="2007-10" db="EMBL/GenBank/DDBJ databases">
        <authorList>
            <person name="Yayanos A."/>
            <person name="Ferriera S."/>
            <person name="Johnson J."/>
            <person name="Kravitz S."/>
            <person name="Halpern A."/>
            <person name="Remington K."/>
            <person name="Beeson K."/>
            <person name="Tran B."/>
            <person name="Rogers Y.-H."/>
            <person name="Friedman R."/>
            <person name="Venter J.C."/>
        </authorList>
    </citation>
    <scope>NUCLEOTIDE SEQUENCE [LARGE SCALE GENOMIC DNA]</scope>
    <source>
        <strain evidence="8 9">KT99</strain>
    </source>
</reference>
<dbReference type="Gene3D" id="2.40.30.170">
    <property type="match status" value="1"/>
</dbReference>
<dbReference type="Pfam" id="PF25917">
    <property type="entry name" value="BSH_RND"/>
    <property type="match status" value="1"/>
</dbReference>
<dbReference type="InterPro" id="IPR050739">
    <property type="entry name" value="MFP"/>
</dbReference>
<dbReference type="SUPFAM" id="SSF111369">
    <property type="entry name" value="HlyD-like secretion proteins"/>
    <property type="match status" value="2"/>
</dbReference>
<evidence type="ECO:0000256" key="6">
    <source>
        <dbReference type="SAM" id="Phobius"/>
    </source>
</evidence>
<feature type="transmembrane region" description="Helical" evidence="6">
    <location>
        <begin position="28"/>
        <end position="48"/>
    </location>
</feature>
<name>A9CY15_9GAMM</name>
<keyword evidence="4 6" id="KW-1133">Transmembrane helix</keyword>
<dbReference type="Proteomes" id="UP000005839">
    <property type="component" value="Unassembled WGS sequence"/>
</dbReference>
<keyword evidence="9" id="KW-1185">Reference proteome</keyword>
<sequence length="342" mass="37974">MLEGLALWAVLIYMLRLVGMPWNKFTQAFAYIGGAGWLLFVWVGLLNYTPMDMSGGSFVQSPRIQLRPASSQIKGLVSHIHVAPNQRVEAGQLIYELNAEPYRITLNQALAEKESASLALAASKQDVELASKKHKTAVADIAISESKLLAGKQDLLWKQKTLARYVEPNRVVPDTITGSQLDEQHNKVDIAQAKVDTSIGQIDKANLAENTARLEIDKAMLAIQSRGSDLDSELEKVAQAQWNLDNTKIYAPANGYVTNFIMREGQFIGVMPRIQMYTDEKYVLMRVNHQAIRNIRVGQSAEFASAVYPGKVFSAEVEAIIEATGESQERWKSTSRPTGHSR</sequence>
<keyword evidence="5 6" id="KW-0472">Membrane</keyword>
<dbReference type="InterPro" id="IPR058625">
    <property type="entry name" value="MdtA-like_BSH"/>
</dbReference>
<comment type="similarity">
    <text evidence="2">Belongs to the membrane fusion protein (MFP) (TC 8.A.1) family.</text>
</comment>
<protein>
    <submittedName>
        <fullName evidence="8">Multidrug resistance protein A</fullName>
    </submittedName>
</protein>
<dbReference type="GO" id="GO:0016020">
    <property type="term" value="C:membrane"/>
    <property type="evidence" value="ECO:0007669"/>
    <property type="project" value="UniProtKB-SubCell"/>
</dbReference>
<comment type="subcellular location">
    <subcellularLocation>
        <location evidence="1">Membrane</location>
        <topology evidence="1">Single-pass membrane protein</topology>
    </subcellularLocation>
</comment>
<dbReference type="Gene3D" id="1.10.287.470">
    <property type="entry name" value="Helix hairpin bin"/>
    <property type="match status" value="1"/>
</dbReference>
<keyword evidence="3 6" id="KW-0812">Transmembrane</keyword>
<comment type="caution">
    <text evidence="8">The sequence shown here is derived from an EMBL/GenBank/DDBJ whole genome shotgun (WGS) entry which is preliminary data.</text>
</comment>
<dbReference type="PANTHER" id="PTHR30386">
    <property type="entry name" value="MEMBRANE FUSION SUBUNIT OF EMRAB-TOLC MULTIDRUG EFFLUX PUMP"/>
    <property type="match status" value="1"/>
</dbReference>
<evidence type="ECO:0000259" key="7">
    <source>
        <dbReference type="Pfam" id="PF25917"/>
    </source>
</evidence>
<dbReference type="AlphaFoldDB" id="A9CY15"/>
<evidence type="ECO:0000256" key="1">
    <source>
        <dbReference type="ARBA" id="ARBA00004167"/>
    </source>
</evidence>
<evidence type="ECO:0000313" key="9">
    <source>
        <dbReference type="Proteomes" id="UP000005839"/>
    </source>
</evidence>
<feature type="domain" description="Multidrug resistance protein MdtA-like barrel-sandwich hybrid" evidence="7">
    <location>
        <begin position="71"/>
        <end position="268"/>
    </location>
</feature>
<dbReference type="EMBL" id="ABIC01000003">
    <property type="protein sequence ID" value="EDQ02382.1"/>
    <property type="molecule type" value="Genomic_DNA"/>
</dbReference>
<evidence type="ECO:0000256" key="5">
    <source>
        <dbReference type="ARBA" id="ARBA00023136"/>
    </source>
</evidence>
<accession>A9CY15</accession>
<evidence type="ECO:0000256" key="3">
    <source>
        <dbReference type="ARBA" id="ARBA00022692"/>
    </source>
</evidence>